<keyword evidence="1" id="KW-1133">Transmembrane helix</keyword>
<protein>
    <recommendedName>
        <fullName evidence="4">Cytochrome C oxidase assembly protein</fullName>
    </recommendedName>
</protein>
<gene>
    <name evidence="2" type="ORF">GCM10010909_23210</name>
</gene>
<comment type="caution">
    <text evidence="2">The sequence shown here is derived from an EMBL/GenBank/DDBJ whole genome shotgun (WGS) entry which is preliminary data.</text>
</comment>
<organism evidence="2 3">
    <name type="scientific">Acidocella aquatica</name>
    <dbReference type="NCBI Taxonomy" id="1922313"/>
    <lineage>
        <taxon>Bacteria</taxon>
        <taxon>Pseudomonadati</taxon>
        <taxon>Pseudomonadota</taxon>
        <taxon>Alphaproteobacteria</taxon>
        <taxon>Acetobacterales</taxon>
        <taxon>Acidocellaceae</taxon>
        <taxon>Acidocella</taxon>
    </lineage>
</organism>
<evidence type="ECO:0000256" key="1">
    <source>
        <dbReference type="SAM" id="Phobius"/>
    </source>
</evidence>
<evidence type="ECO:0000313" key="2">
    <source>
        <dbReference type="EMBL" id="GLR67640.1"/>
    </source>
</evidence>
<reference evidence="3" key="1">
    <citation type="journal article" date="2019" name="Int. J. Syst. Evol. Microbiol.">
        <title>The Global Catalogue of Microorganisms (GCM) 10K type strain sequencing project: providing services to taxonomists for standard genome sequencing and annotation.</title>
        <authorList>
            <consortium name="The Broad Institute Genomics Platform"/>
            <consortium name="The Broad Institute Genome Sequencing Center for Infectious Disease"/>
            <person name="Wu L."/>
            <person name="Ma J."/>
        </authorList>
    </citation>
    <scope>NUCLEOTIDE SEQUENCE [LARGE SCALE GENOMIC DNA]</scope>
    <source>
        <strain evidence="3">NBRC 112502</strain>
    </source>
</reference>
<name>A0ABQ6AC67_9PROT</name>
<evidence type="ECO:0000313" key="3">
    <source>
        <dbReference type="Proteomes" id="UP001156641"/>
    </source>
</evidence>
<dbReference type="EMBL" id="BSOS01000067">
    <property type="protein sequence ID" value="GLR67640.1"/>
    <property type="molecule type" value="Genomic_DNA"/>
</dbReference>
<keyword evidence="1" id="KW-0472">Membrane</keyword>
<proteinExistence type="predicted"/>
<sequence>MPRTELRESSWTPEERAEFNRRRRGRNLLLLAALAGFSVLVYAIAIVKLHEYGQMW</sequence>
<accession>A0ABQ6AC67</accession>
<evidence type="ECO:0008006" key="4">
    <source>
        <dbReference type="Google" id="ProtNLM"/>
    </source>
</evidence>
<dbReference type="Proteomes" id="UP001156641">
    <property type="component" value="Unassembled WGS sequence"/>
</dbReference>
<feature type="transmembrane region" description="Helical" evidence="1">
    <location>
        <begin position="28"/>
        <end position="47"/>
    </location>
</feature>
<keyword evidence="1" id="KW-0812">Transmembrane</keyword>
<keyword evidence="3" id="KW-1185">Reference proteome</keyword>